<protein>
    <submittedName>
        <fullName evidence="1">Uncharacterized protein</fullName>
    </submittedName>
</protein>
<comment type="caution">
    <text evidence="1">The sequence shown here is derived from an EMBL/GenBank/DDBJ whole genome shotgun (WGS) entry which is preliminary data.</text>
</comment>
<keyword evidence="2" id="KW-1185">Reference proteome</keyword>
<name>A0A9D3XJ99_9SAUR</name>
<dbReference type="EMBL" id="JAHDVG010000470">
    <property type="protein sequence ID" value="KAH1180576.1"/>
    <property type="molecule type" value="Genomic_DNA"/>
</dbReference>
<accession>A0A9D3XJ99</accession>
<proteinExistence type="predicted"/>
<gene>
    <name evidence="1" type="ORF">KIL84_009412</name>
</gene>
<sequence>MHCGFRQLHRKRNALNKQALNSKKSNCVNELDLYHLEEAFNKLRRTQGLTIFDLRKTISIPIEQGTSLLETCSSHTRSCDLFFLNTVRTYSELHEQVTQLMLLLISN</sequence>
<dbReference type="Proteomes" id="UP000827986">
    <property type="component" value="Unassembled WGS sequence"/>
</dbReference>
<organism evidence="1 2">
    <name type="scientific">Mauremys mutica</name>
    <name type="common">yellowpond turtle</name>
    <dbReference type="NCBI Taxonomy" id="74926"/>
    <lineage>
        <taxon>Eukaryota</taxon>
        <taxon>Metazoa</taxon>
        <taxon>Chordata</taxon>
        <taxon>Craniata</taxon>
        <taxon>Vertebrata</taxon>
        <taxon>Euteleostomi</taxon>
        <taxon>Archelosauria</taxon>
        <taxon>Testudinata</taxon>
        <taxon>Testudines</taxon>
        <taxon>Cryptodira</taxon>
        <taxon>Durocryptodira</taxon>
        <taxon>Testudinoidea</taxon>
        <taxon>Geoemydidae</taxon>
        <taxon>Geoemydinae</taxon>
        <taxon>Mauremys</taxon>
    </lineage>
</organism>
<reference evidence="1" key="1">
    <citation type="submission" date="2021-09" db="EMBL/GenBank/DDBJ databases">
        <title>The genome of Mauremys mutica provides insights into the evolution of semi-aquatic lifestyle.</title>
        <authorList>
            <person name="Gong S."/>
            <person name="Gao Y."/>
        </authorList>
    </citation>
    <scope>NUCLEOTIDE SEQUENCE</scope>
    <source>
        <strain evidence="1">MM-2020</strain>
        <tissue evidence="1">Muscle</tissue>
    </source>
</reference>
<evidence type="ECO:0000313" key="2">
    <source>
        <dbReference type="Proteomes" id="UP000827986"/>
    </source>
</evidence>
<evidence type="ECO:0000313" key="1">
    <source>
        <dbReference type="EMBL" id="KAH1180576.1"/>
    </source>
</evidence>
<dbReference type="AlphaFoldDB" id="A0A9D3XJ99"/>